<evidence type="ECO:0000313" key="8">
    <source>
        <dbReference type="Proteomes" id="UP000013167"/>
    </source>
</evidence>
<keyword evidence="3 6" id="KW-0812">Transmembrane</keyword>
<dbReference type="InterPro" id="IPR012506">
    <property type="entry name" value="TMEM86B-like"/>
</dbReference>
<dbReference type="GO" id="GO:0016020">
    <property type="term" value="C:membrane"/>
    <property type="evidence" value="ECO:0007669"/>
    <property type="project" value="UniProtKB-SubCell"/>
</dbReference>
<dbReference type="PANTHER" id="PTHR31885">
    <property type="entry name" value="GH04784P"/>
    <property type="match status" value="1"/>
</dbReference>
<comment type="subcellular location">
    <subcellularLocation>
        <location evidence="1">Membrane</location>
        <topology evidence="1">Multi-pass membrane protein</topology>
    </subcellularLocation>
</comment>
<dbReference type="HOGENOM" id="CLU_079086_5_0_11"/>
<feature type="transmembrane region" description="Helical" evidence="6">
    <location>
        <begin position="125"/>
        <end position="145"/>
    </location>
</feature>
<evidence type="ECO:0000256" key="2">
    <source>
        <dbReference type="ARBA" id="ARBA00007375"/>
    </source>
</evidence>
<evidence type="ECO:0000313" key="7">
    <source>
        <dbReference type="EMBL" id="CCH70318.1"/>
    </source>
</evidence>
<feature type="transmembrane region" description="Helical" evidence="6">
    <location>
        <begin position="151"/>
        <end position="168"/>
    </location>
</feature>
<feature type="transmembrane region" description="Helical" evidence="6">
    <location>
        <begin position="37"/>
        <end position="55"/>
    </location>
</feature>
<dbReference type="OrthoDB" id="4227931at2"/>
<name>N0E055_9MICO</name>
<protein>
    <recommendedName>
        <fullName evidence="9">YhhN family protein</fullName>
    </recommendedName>
</protein>
<dbReference type="Pfam" id="PF07947">
    <property type="entry name" value="YhhN"/>
    <property type="match status" value="1"/>
</dbReference>
<proteinExistence type="inferred from homology"/>
<dbReference type="RefSeq" id="WP_010850167.1">
    <property type="nucleotide sequence ID" value="NZ_HF570956.1"/>
</dbReference>
<evidence type="ECO:0000256" key="1">
    <source>
        <dbReference type="ARBA" id="ARBA00004141"/>
    </source>
</evidence>
<evidence type="ECO:0008006" key="9">
    <source>
        <dbReference type="Google" id="ProtNLM"/>
    </source>
</evidence>
<evidence type="ECO:0000256" key="6">
    <source>
        <dbReference type="SAM" id="Phobius"/>
    </source>
</evidence>
<feature type="transmembrane region" description="Helical" evidence="6">
    <location>
        <begin position="67"/>
        <end position="86"/>
    </location>
</feature>
<evidence type="ECO:0000256" key="5">
    <source>
        <dbReference type="ARBA" id="ARBA00023136"/>
    </source>
</evidence>
<comment type="similarity">
    <text evidence="2">Belongs to the TMEM86 family.</text>
</comment>
<dbReference type="eggNOG" id="COG3714">
    <property type="taxonomic scope" value="Bacteria"/>
</dbReference>
<dbReference type="AlphaFoldDB" id="N0E055"/>
<feature type="transmembrane region" description="Helical" evidence="6">
    <location>
        <begin position="200"/>
        <end position="218"/>
    </location>
</feature>
<sequence length="230" mass="24008">MKSSASSSNSRATLAAYGLLAVTNVVAVGSTHETLSNLTQWLLMPTLVVVLLTLAPRGRRPLPRLRTATLVALGFSWLGDLLPDLVPQSASFLAMVGAFLLAQLAFIVGFLPFRRQSILSRRRGLVAAYAVAFVGLVLACAGGAGSLLVPVVVYGATLTVMAVLATGVNTLTGVGGAVFMLSDSLIALGAFRGWESRPLSVAVMATYAVAELLLVLGVQQRRRSPGSLDE</sequence>
<dbReference type="Proteomes" id="UP000013167">
    <property type="component" value="Unassembled WGS sequence"/>
</dbReference>
<comment type="caution">
    <text evidence="7">The sequence shown here is derived from an EMBL/GenBank/DDBJ whole genome shotgun (WGS) entry which is preliminary data.</text>
</comment>
<reference evidence="7 8" key="1">
    <citation type="journal article" date="2013" name="ISME J.">
        <title>A metabolic model for members of the genus Tetrasphaera involved in enhanced biological phosphorus removal.</title>
        <authorList>
            <person name="Kristiansen R."/>
            <person name="Nguyen H.T.T."/>
            <person name="Saunders A.M."/>
            <person name="Nielsen J.L."/>
            <person name="Wimmer R."/>
            <person name="Le V.Q."/>
            <person name="McIlroy S.J."/>
            <person name="Petrovski S."/>
            <person name="Seviour R.J."/>
            <person name="Calteau A."/>
            <person name="Nielsen K.L."/>
            <person name="Nielsen P.H."/>
        </authorList>
    </citation>
    <scope>NUCLEOTIDE SEQUENCE [LARGE SCALE GENOMIC DNA]</scope>
    <source>
        <strain evidence="7 8">Lp2</strain>
    </source>
</reference>
<feature type="transmembrane region" description="Helical" evidence="6">
    <location>
        <begin position="92"/>
        <end position="113"/>
    </location>
</feature>
<dbReference type="EMBL" id="CAIZ01000126">
    <property type="protein sequence ID" value="CCH70318.1"/>
    <property type="molecule type" value="Genomic_DNA"/>
</dbReference>
<accession>N0E055</accession>
<organism evidence="7 8">
    <name type="scientific">Phycicoccus elongatus Lp2</name>
    <dbReference type="NCBI Taxonomy" id="1193181"/>
    <lineage>
        <taxon>Bacteria</taxon>
        <taxon>Bacillati</taxon>
        <taxon>Actinomycetota</taxon>
        <taxon>Actinomycetes</taxon>
        <taxon>Micrococcales</taxon>
        <taxon>Intrasporangiaceae</taxon>
        <taxon>Phycicoccus</taxon>
    </lineage>
</organism>
<keyword evidence="8" id="KW-1185">Reference proteome</keyword>
<dbReference type="STRING" id="1193181.BN10_560011"/>
<keyword evidence="4 6" id="KW-1133">Transmembrane helix</keyword>
<evidence type="ECO:0000256" key="3">
    <source>
        <dbReference type="ARBA" id="ARBA00022692"/>
    </source>
</evidence>
<keyword evidence="5 6" id="KW-0472">Membrane</keyword>
<gene>
    <name evidence="7" type="ORF">BN10_560011</name>
</gene>
<dbReference type="PANTHER" id="PTHR31885:SF6">
    <property type="entry name" value="GH04784P"/>
    <property type="match status" value="1"/>
</dbReference>
<evidence type="ECO:0000256" key="4">
    <source>
        <dbReference type="ARBA" id="ARBA00022989"/>
    </source>
</evidence>
<dbReference type="GO" id="GO:0016787">
    <property type="term" value="F:hydrolase activity"/>
    <property type="evidence" value="ECO:0007669"/>
    <property type="project" value="TreeGrafter"/>
</dbReference>